<proteinExistence type="predicted"/>
<organism evidence="1 2">
    <name type="scientific">Daucus carota subsp. sativus</name>
    <name type="common">Carrot</name>
    <dbReference type="NCBI Taxonomy" id="79200"/>
    <lineage>
        <taxon>Eukaryota</taxon>
        <taxon>Viridiplantae</taxon>
        <taxon>Streptophyta</taxon>
        <taxon>Embryophyta</taxon>
        <taxon>Tracheophyta</taxon>
        <taxon>Spermatophyta</taxon>
        <taxon>Magnoliopsida</taxon>
        <taxon>eudicotyledons</taxon>
        <taxon>Gunneridae</taxon>
        <taxon>Pentapetalae</taxon>
        <taxon>asterids</taxon>
        <taxon>campanulids</taxon>
        <taxon>Apiales</taxon>
        <taxon>Apiaceae</taxon>
        <taxon>Apioideae</taxon>
        <taxon>Scandiceae</taxon>
        <taxon>Daucinae</taxon>
        <taxon>Daucus</taxon>
        <taxon>Daucus sect. Daucus</taxon>
    </lineage>
</organism>
<dbReference type="Proteomes" id="UP000077755">
    <property type="component" value="Chromosome 3"/>
</dbReference>
<dbReference type="EMBL" id="CP093345">
    <property type="protein sequence ID" value="WOG91997.1"/>
    <property type="molecule type" value="Genomic_DNA"/>
</dbReference>
<sequence>MNKIYASTVSTLKSIAWTRELPDTKEFVDPTSADFREEERFSNPYQIINELERKINMLQVKSYAMPKEREELLKAVVCRVDALEAELISTKKALHEALLRQDELLACVDSQEAAMSLGKKKRWCTRKSLK</sequence>
<accession>A0A166AGG0</accession>
<dbReference type="AlphaFoldDB" id="A0A166AGG0"/>
<keyword evidence="2" id="KW-1185">Reference proteome</keyword>
<evidence type="ECO:0000313" key="1">
    <source>
        <dbReference type="EMBL" id="WOG91997.1"/>
    </source>
</evidence>
<gene>
    <name evidence="1" type="ORF">DCAR_0311253</name>
</gene>
<dbReference type="PANTHER" id="PTHR45657">
    <property type="entry name" value="CRAL-TRIO DOMAIN-CONTAINING PROTEIN YKL091C-RELATED"/>
    <property type="match status" value="1"/>
</dbReference>
<protein>
    <submittedName>
        <fullName evidence="1">Uncharacterized protein</fullName>
    </submittedName>
</protein>
<reference evidence="1" key="2">
    <citation type="submission" date="2022-03" db="EMBL/GenBank/DDBJ databases">
        <title>Draft title - Genomic analysis of global carrot germplasm unveils the trajectory of domestication and the origin of high carotenoid orange carrot.</title>
        <authorList>
            <person name="Iorizzo M."/>
            <person name="Ellison S."/>
            <person name="Senalik D."/>
            <person name="Macko-Podgorni A."/>
            <person name="Grzebelus D."/>
            <person name="Bostan H."/>
            <person name="Rolling W."/>
            <person name="Curaba J."/>
            <person name="Simon P."/>
        </authorList>
    </citation>
    <scope>NUCLEOTIDE SEQUENCE</scope>
    <source>
        <tissue evidence="1">Leaf</tissue>
    </source>
</reference>
<name>A0A166AGG0_DAUCS</name>
<dbReference type="InterPro" id="IPR051026">
    <property type="entry name" value="PI/PC_transfer"/>
</dbReference>
<dbReference type="Gramene" id="KZN01212">
    <property type="protein sequence ID" value="KZN01212"/>
    <property type="gene ID" value="DCAR_009966"/>
</dbReference>
<evidence type="ECO:0000313" key="2">
    <source>
        <dbReference type="Proteomes" id="UP000077755"/>
    </source>
</evidence>
<reference evidence="1" key="1">
    <citation type="journal article" date="2016" name="Nat. Genet.">
        <title>A high-quality carrot genome assembly provides new insights into carotenoid accumulation and asterid genome evolution.</title>
        <authorList>
            <person name="Iorizzo M."/>
            <person name="Ellison S."/>
            <person name="Senalik D."/>
            <person name="Zeng P."/>
            <person name="Satapoomin P."/>
            <person name="Huang J."/>
            <person name="Bowman M."/>
            <person name="Iovene M."/>
            <person name="Sanseverino W."/>
            <person name="Cavagnaro P."/>
            <person name="Yildiz M."/>
            <person name="Macko-Podgorni A."/>
            <person name="Moranska E."/>
            <person name="Grzebelus E."/>
            <person name="Grzebelus D."/>
            <person name="Ashrafi H."/>
            <person name="Zheng Z."/>
            <person name="Cheng S."/>
            <person name="Spooner D."/>
            <person name="Van Deynze A."/>
            <person name="Simon P."/>
        </authorList>
    </citation>
    <scope>NUCLEOTIDE SEQUENCE</scope>
    <source>
        <tissue evidence="1">Leaf</tissue>
    </source>
</reference>
<dbReference type="PANTHER" id="PTHR45657:SF5">
    <property type="entry name" value="PHOSPHATIDYLINOSITOL_PHOSPHATIDYLCHOLINE TRANSFER PROTEIN SFH6"/>
    <property type="match status" value="1"/>
</dbReference>